<name>A0ABW9RTN1_9BACT</name>
<comment type="similarity">
    <text evidence="1">Belongs to the class IV-like SAM-binding methyltransferase superfamily. RNA methyltransferase TrmH family.</text>
</comment>
<protein>
    <submittedName>
        <fullName evidence="5">RNA methyltransferase</fullName>
    </submittedName>
</protein>
<dbReference type="GO" id="GO:0008168">
    <property type="term" value="F:methyltransferase activity"/>
    <property type="evidence" value="ECO:0007669"/>
    <property type="project" value="UniProtKB-KW"/>
</dbReference>
<dbReference type="InterPro" id="IPR029026">
    <property type="entry name" value="tRNA_m1G_MTases_N"/>
</dbReference>
<dbReference type="GO" id="GO:0032259">
    <property type="term" value="P:methylation"/>
    <property type="evidence" value="ECO:0007669"/>
    <property type="project" value="UniProtKB-KW"/>
</dbReference>
<dbReference type="Pfam" id="PF00588">
    <property type="entry name" value="SpoU_methylase"/>
    <property type="match status" value="1"/>
</dbReference>
<reference evidence="5 6" key="1">
    <citation type="submission" date="2019-02" db="EMBL/GenBank/DDBJ databases">
        <authorList>
            <person name="Goldberg S.R."/>
            <person name="Haltli B.A."/>
            <person name="Correa H."/>
            <person name="Russell K.G."/>
        </authorList>
    </citation>
    <scope>NUCLEOTIDE SEQUENCE [LARGE SCALE GENOMIC DNA]</scope>
    <source>
        <strain evidence="5 6">JCM 16186</strain>
    </source>
</reference>
<evidence type="ECO:0000256" key="2">
    <source>
        <dbReference type="ARBA" id="ARBA00022603"/>
    </source>
</evidence>
<dbReference type="Gene3D" id="3.40.1280.10">
    <property type="match status" value="1"/>
</dbReference>
<keyword evidence="3" id="KW-0808">Transferase</keyword>
<dbReference type="InterPro" id="IPR053888">
    <property type="entry name" value="MRM3-like_sub_bind"/>
</dbReference>
<gene>
    <name evidence="5" type="ORF">E1163_15465</name>
</gene>
<dbReference type="SUPFAM" id="SSF75217">
    <property type="entry name" value="alpha/beta knot"/>
    <property type="match status" value="1"/>
</dbReference>
<dbReference type="PANTHER" id="PTHR43191">
    <property type="entry name" value="RRNA METHYLTRANSFERASE 3"/>
    <property type="match status" value="1"/>
</dbReference>
<evidence type="ECO:0000313" key="6">
    <source>
        <dbReference type="Proteomes" id="UP000798808"/>
    </source>
</evidence>
<dbReference type="InterPro" id="IPR029028">
    <property type="entry name" value="Alpha/beta_knot_MTases"/>
</dbReference>
<dbReference type="SUPFAM" id="SSF55315">
    <property type="entry name" value="L30e-like"/>
    <property type="match status" value="1"/>
</dbReference>
<keyword evidence="2 5" id="KW-0489">Methyltransferase</keyword>
<dbReference type="Gene3D" id="3.30.1330.30">
    <property type="match status" value="1"/>
</dbReference>
<dbReference type="InterPro" id="IPR029064">
    <property type="entry name" value="Ribosomal_eL30-like_sf"/>
</dbReference>
<organism evidence="5 6">
    <name type="scientific">Fulvivirga kasyanovii</name>
    <dbReference type="NCBI Taxonomy" id="396812"/>
    <lineage>
        <taxon>Bacteria</taxon>
        <taxon>Pseudomonadati</taxon>
        <taxon>Bacteroidota</taxon>
        <taxon>Cytophagia</taxon>
        <taxon>Cytophagales</taxon>
        <taxon>Fulvivirgaceae</taxon>
        <taxon>Fulvivirga</taxon>
    </lineage>
</organism>
<dbReference type="CDD" id="cd18109">
    <property type="entry name" value="SpoU-like_RNA-MTase"/>
    <property type="match status" value="1"/>
</dbReference>
<accession>A0ABW9RTN1</accession>
<dbReference type="InterPro" id="IPR013123">
    <property type="entry name" value="SpoU_subst-bd"/>
</dbReference>
<dbReference type="RefSeq" id="WP_155173367.1">
    <property type="nucleotide sequence ID" value="NZ_BAAAFL010000008.1"/>
</dbReference>
<dbReference type="PANTHER" id="PTHR43191:SF2">
    <property type="entry name" value="RRNA METHYLTRANSFERASE 3, MITOCHONDRIAL"/>
    <property type="match status" value="1"/>
</dbReference>
<dbReference type="Proteomes" id="UP000798808">
    <property type="component" value="Unassembled WGS sequence"/>
</dbReference>
<feature type="domain" description="RNA 2-O ribose methyltransferase substrate binding" evidence="4">
    <location>
        <begin position="26"/>
        <end position="96"/>
    </location>
</feature>
<sequence length="246" mass="26918">MVSKSNAKFIKSLQLKKYRKQEQCFLVEGAKSVLEVLNSDYEVRQLIATEEFISNNPRAYPSGLEVTLTSAKQLATLGTLKTNDAAIAVVHMKPQQEIKLPSDEWAIALDNINDPGNLGTILRIADWYGIKAVVASKETADFYNPKVIASSKGSFCRVNVFYTDLSEFLISASLPVYGAVMEGEDVHSTQLGQGGILVMGNEANGISEEVLQLVGRKITIPRYGKAESLNVAMATAIICDNIRRSQ</sequence>
<evidence type="ECO:0000256" key="3">
    <source>
        <dbReference type="ARBA" id="ARBA00022679"/>
    </source>
</evidence>
<dbReference type="InterPro" id="IPR051259">
    <property type="entry name" value="rRNA_Methyltransferase"/>
</dbReference>
<keyword evidence="6" id="KW-1185">Reference proteome</keyword>
<comment type="caution">
    <text evidence="5">The sequence shown here is derived from an EMBL/GenBank/DDBJ whole genome shotgun (WGS) entry which is preliminary data.</text>
</comment>
<evidence type="ECO:0000313" key="5">
    <source>
        <dbReference type="EMBL" id="MTI26355.1"/>
    </source>
</evidence>
<dbReference type="EMBL" id="SMLW01000577">
    <property type="protein sequence ID" value="MTI26355.1"/>
    <property type="molecule type" value="Genomic_DNA"/>
</dbReference>
<dbReference type="Pfam" id="PF22435">
    <property type="entry name" value="MRM3-like_sub_bind"/>
    <property type="match status" value="1"/>
</dbReference>
<evidence type="ECO:0000256" key="1">
    <source>
        <dbReference type="ARBA" id="ARBA00007228"/>
    </source>
</evidence>
<proteinExistence type="inferred from homology"/>
<dbReference type="InterPro" id="IPR001537">
    <property type="entry name" value="SpoU_MeTrfase"/>
</dbReference>
<dbReference type="SMART" id="SM00967">
    <property type="entry name" value="SpoU_sub_bind"/>
    <property type="match status" value="1"/>
</dbReference>
<evidence type="ECO:0000259" key="4">
    <source>
        <dbReference type="SMART" id="SM00967"/>
    </source>
</evidence>